<protein>
    <recommendedName>
        <fullName evidence="5">MYND-type domain-containing protein</fullName>
    </recommendedName>
</protein>
<dbReference type="Proteomes" id="UP000053424">
    <property type="component" value="Unassembled WGS sequence"/>
</dbReference>
<evidence type="ECO:0000256" key="3">
    <source>
        <dbReference type="ARBA" id="ARBA00022833"/>
    </source>
</evidence>
<dbReference type="STRING" id="686832.A0A0C3BVG6"/>
<dbReference type="PROSITE" id="PS50865">
    <property type="entry name" value="ZF_MYND_2"/>
    <property type="match status" value="1"/>
</dbReference>
<gene>
    <name evidence="6" type="ORF">M413DRAFT_31975</name>
</gene>
<evidence type="ECO:0000256" key="1">
    <source>
        <dbReference type="ARBA" id="ARBA00022723"/>
    </source>
</evidence>
<dbReference type="GO" id="GO:0008270">
    <property type="term" value="F:zinc ion binding"/>
    <property type="evidence" value="ECO:0007669"/>
    <property type="project" value="UniProtKB-KW"/>
</dbReference>
<evidence type="ECO:0000313" key="7">
    <source>
        <dbReference type="Proteomes" id="UP000053424"/>
    </source>
</evidence>
<dbReference type="HOGENOM" id="CLU_007974_1_0_1"/>
<evidence type="ECO:0000256" key="4">
    <source>
        <dbReference type="PROSITE-ProRule" id="PRU00134"/>
    </source>
</evidence>
<keyword evidence="2 4" id="KW-0863">Zinc-finger</keyword>
<evidence type="ECO:0000259" key="5">
    <source>
        <dbReference type="PROSITE" id="PS50865"/>
    </source>
</evidence>
<evidence type="ECO:0000256" key="2">
    <source>
        <dbReference type="ARBA" id="ARBA00022771"/>
    </source>
</evidence>
<proteinExistence type="predicted"/>
<sequence length="719" mass="80111">MVDQKIDTDLPRLVCDPKSLANFLFSVYLHMFKDDTPSIGAPLLATVGHYMRSGFVAFLALVKERVETNWTEAMKHLMYCVGTDNTLLMGLSNYQDLICHLYLCGLYDVESLFVDRLERIRGTDDRFNGWNDIPSVVCVILVVPRQHIKVLEDMDPDAIRTPTLQCESKGSTFYNIHASFQAIFGDIQASEVEGEPIIALNEDPAGWDGNSPLIVTFYMPSWILTHAPTDTQIGLFVRSTPRVTESLRDTLGFLLPVYETSLADTEHLHISPHRPNNGREIFRLRELGITSESKLMSDGGGRGKVVIKFDPSGGKITTITIRDIVTAEGAVESLRNGAHVSRESLSDSCSLVTFEGYRKEFIFPFPVLGSQSKTRIARRSSYIEVESPIRADFESGLDFDLDPFPVACDPKPINILNIHYINLDVLPALHLPLETGKCEWLSSHLEMTVFERVGDSDQQRPPSDGGTLNSLKDNIYRLFIRACGLEDPHPMSKAFMLCNPSHGMRGQTLIMVNEVRLDLCAHTVVLDACVIPITKENNNRITPLLSELFSNDITEIITSDAETRAWRRLLPVLAERCRTWEHSETCEYLTKGIPIDLDSFISGPLCGCGRGKDLGSFTTVPEWTILRQDATRIAIGPLFGFSSDAAASIKEKMNAIRDSILRSRLASDASVDVEGCAQCADRGRPVLQACSVCKSVKYCSRGCQKTHWKIHKLQCSPAT</sequence>
<keyword evidence="1" id="KW-0479">Metal-binding</keyword>
<dbReference type="SUPFAM" id="SSF144232">
    <property type="entry name" value="HIT/MYND zinc finger-like"/>
    <property type="match status" value="1"/>
</dbReference>
<keyword evidence="3" id="KW-0862">Zinc</keyword>
<dbReference type="Pfam" id="PF01753">
    <property type="entry name" value="zf-MYND"/>
    <property type="match status" value="1"/>
</dbReference>
<dbReference type="OrthoDB" id="432970at2759"/>
<feature type="domain" description="MYND-type" evidence="5">
    <location>
        <begin position="676"/>
        <end position="715"/>
    </location>
</feature>
<reference evidence="7" key="2">
    <citation type="submission" date="2015-01" db="EMBL/GenBank/DDBJ databases">
        <title>Evolutionary Origins and Diversification of the Mycorrhizal Mutualists.</title>
        <authorList>
            <consortium name="DOE Joint Genome Institute"/>
            <consortium name="Mycorrhizal Genomics Consortium"/>
            <person name="Kohler A."/>
            <person name="Kuo A."/>
            <person name="Nagy L.G."/>
            <person name="Floudas D."/>
            <person name="Copeland A."/>
            <person name="Barry K.W."/>
            <person name="Cichocki N."/>
            <person name="Veneault-Fourrey C."/>
            <person name="LaButti K."/>
            <person name="Lindquist E.A."/>
            <person name="Lipzen A."/>
            <person name="Lundell T."/>
            <person name="Morin E."/>
            <person name="Murat C."/>
            <person name="Riley R."/>
            <person name="Ohm R."/>
            <person name="Sun H."/>
            <person name="Tunlid A."/>
            <person name="Henrissat B."/>
            <person name="Grigoriev I.V."/>
            <person name="Hibbett D.S."/>
            <person name="Martin F."/>
        </authorList>
    </citation>
    <scope>NUCLEOTIDE SEQUENCE [LARGE SCALE GENOMIC DNA]</scope>
    <source>
        <strain evidence="7">h7</strain>
    </source>
</reference>
<dbReference type="PROSITE" id="PS01360">
    <property type="entry name" value="ZF_MYND_1"/>
    <property type="match status" value="1"/>
</dbReference>
<dbReference type="Gene3D" id="6.10.140.2220">
    <property type="match status" value="1"/>
</dbReference>
<reference evidence="6 7" key="1">
    <citation type="submission" date="2014-04" db="EMBL/GenBank/DDBJ databases">
        <authorList>
            <consortium name="DOE Joint Genome Institute"/>
            <person name="Kuo A."/>
            <person name="Gay G."/>
            <person name="Dore J."/>
            <person name="Kohler A."/>
            <person name="Nagy L.G."/>
            <person name="Floudas D."/>
            <person name="Copeland A."/>
            <person name="Barry K.W."/>
            <person name="Cichocki N."/>
            <person name="Veneault-Fourrey C."/>
            <person name="LaButti K."/>
            <person name="Lindquist E.A."/>
            <person name="Lipzen A."/>
            <person name="Lundell T."/>
            <person name="Morin E."/>
            <person name="Murat C."/>
            <person name="Sun H."/>
            <person name="Tunlid A."/>
            <person name="Henrissat B."/>
            <person name="Grigoriev I.V."/>
            <person name="Hibbett D.S."/>
            <person name="Martin F."/>
            <person name="Nordberg H.P."/>
            <person name="Cantor M.N."/>
            <person name="Hua S.X."/>
        </authorList>
    </citation>
    <scope>NUCLEOTIDE SEQUENCE [LARGE SCALE GENOMIC DNA]</scope>
    <source>
        <strain evidence="7">h7</strain>
    </source>
</reference>
<dbReference type="InterPro" id="IPR002893">
    <property type="entry name" value="Znf_MYND"/>
</dbReference>
<evidence type="ECO:0000313" key="6">
    <source>
        <dbReference type="EMBL" id="KIM36069.1"/>
    </source>
</evidence>
<accession>A0A0C3BVG6</accession>
<name>A0A0C3BVG6_HEBCY</name>
<organism evidence="6 7">
    <name type="scientific">Hebeloma cylindrosporum</name>
    <dbReference type="NCBI Taxonomy" id="76867"/>
    <lineage>
        <taxon>Eukaryota</taxon>
        <taxon>Fungi</taxon>
        <taxon>Dikarya</taxon>
        <taxon>Basidiomycota</taxon>
        <taxon>Agaricomycotina</taxon>
        <taxon>Agaricomycetes</taxon>
        <taxon>Agaricomycetidae</taxon>
        <taxon>Agaricales</taxon>
        <taxon>Agaricineae</taxon>
        <taxon>Hymenogastraceae</taxon>
        <taxon>Hebeloma</taxon>
    </lineage>
</organism>
<dbReference type="AlphaFoldDB" id="A0A0C3BVG6"/>
<keyword evidence="7" id="KW-1185">Reference proteome</keyword>
<dbReference type="EMBL" id="KN831809">
    <property type="protein sequence ID" value="KIM36069.1"/>
    <property type="molecule type" value="Genomic_DNA"/>
</dbReference>